<dbReference type="GO" id="GO:0055085">
    <property type="term" value="P:transmembrane transport"/>
    <property type="evidence" value="ECO:0007669"/>
    <property type="project" value="InterPro"/>
</dbReference>
<keyword evidence="2 5" id="KW-0812">Transmembrane</keyword>
<dbReference type="PROSITE" id="PS50928">
    <property type="entry name" value="ABC_TM1"/>
    <property type="match status" value="1"/>
</dbReference>
<comment type="similarity">
    <text evidence="5">Belongs to the binding-protein-dependent transport system permease family.</text>
</comment>
<dbReference type="CDD" id="cd06261">
    <property type="entry name" value="TM_PBP2"/>
    <property type="match status" value="1"/>
</dbReference>
<evidence type="ECO:0000256" key="1">
    <source>
        <dbReference type="ARBA" id="ARBA00004141"/>
    </source>
</evidence>
<dbReference type="EMBL" id="OBDZ01000035">
    <property type="protein sequence ID" value="SNY44784.1"/>
    <property type="molecule type" value="Genomic_DNA"/>
</dbReference>
<dbReference type="Pfam" id="PF00528">
    <property type="entry name" value="BPD_transp_1"/>
    <property type="match status" value="1"/>
</dbReference>
<dbReference type="InterPro" id="IPR025966">
    <property type="entry name" value="OppC_N"/>
</dbReference>
<name>A0A285I9W9_9FIRM</name>
<keyword evidence="3 5" id="KW-1133">Transmembrane helix</keyword>
<sequence>MENESNIKINEDVSVDNTDLERKKPASQFELIWRDFKKHKVAMFSMGFLILLYLSAIFAGFLSTYDPNQRFTEYTNVAPQRIHIIGEDGLQKPFVYGLKGERDPLTLAKIYKIDESKKHSVKFFTKGHPYKLLGLFKTNIHLLGVDEGAMFLFGTDGLGRDLFSRTLYGARISLSVGFVGVAITLALGLMIGGISGYFGGTIDNIIQRIIEFIMSIPPIPFWLALSAALPPDWSVLQTYFAITLILSIIGWTGLARTIRGQVFALKEEDFVKAAHSFGAKGGTIIFRHLLPNCMSFILVNVTMAIPAMILGETTLSFLGLGLRPPAISWGVLLMDAQNIRALADYPWLFIPAGFIIVTVLAFNFVGDGVRDAADPYH</sequence>
<gene>
    <name evidence="7" type="ORF">SAMN06265827_13516</name>
</gene>
<evidence type="ECO:0000256" key="4">
    <source>
        <dbReference type="ARBA" id="ARBA00023136"/>
    </source>
</evidence>
<comment type="subcellular location">
    <subcellularLocation>
        <location evidence="5">Cell membrane</location>
        <topology evidence="5">Multi-pass membrane protein</topology>
    </subcellularLocation>
    <subcellularLocation>
        <location evidence="1">Membrane</location>
        <topology evidence="1">Multi-pass membrane protein</topology>
    </subcellularLocation>
</comment>
<dbReference type="InterPro" id="IPR000515">
    <property type="entry name" value="MetI-like"/>
</dbReference>
<protein>
    <submittedName>
        <fullName evidence="7">Peptide/nickel transport system permease protein</fullName>
    </submittedName>
</protein>
<dbReference type="Gene3D" id="1.10.3720.10">
    <property type="entry name" value="MetI-like"/>
    <property type="match status" value="1"/>
</dbReference>
<evidence type="ECO:0000256" key="3">
    <source>
        <dbReference type="ARBA" id="ARBA00022989"/>
    </source>
</evidence>
<evidence type="ECO:0000313" key="8">
    <source>
        <dbReference type="Proteomes" id="UP000219573"/>
    </source>
</evidence>
<evidence type="ECO:0000313" key="7">
    <source>
        <dbReference type="EMBL" id="SNY44784.1"/>
    </source>
</evidence>
<keyword evidence="5" id="KW-0813">Transport</keyword>
<dbReference type="GO" id="GO:0005886">
    <property type="term" value="C:plasma membrane"/>
    <property type="evidence" value="ECO:0007669"/>
    <property type="project" value="UniProtKB-SubCell"/>
</dbReference>
<feature type="transmembrane region" description="Helical" evidence="5">
    <location>
        <begin position="289"/>
        <end position="309"/>
    </location>
</feature>
<keyword evidence="4 5" id="KW-0472">Membrane</keyword>
<feature type="domain" description="ABC transmembrane type-1" evidence="6">
    <location>
        <begin position="170"/>
        <end position="366"/>
    </location>
</feature>
<evidence type="ECO:0000256" key="2">
    <source>
        <dbReference type="ARBA" id="ARBA00022692"/>
    </source>
</evidence>
<dbReference type="InterPro" id="IPR035906">
    <property type="entry name" value="MetI-like_sf"/>
</dbReference>
<proteinExistence type="inferred from homology"/>
<dbReference type="SUPFAM" id="SSF161098">
    <property type="entry name" value="MetI-like"/>
    <property type="match status" value="1"/>
</dbReference>
<dbReference type="Proteomes" id="UP000219573">
    <property type="component" value="Unassembled WGS sequence"/>
</dbReference>
<feature type="transmembrane region" description="Helical" evidence="5">
    <location>
        <begin position="172"/>
        <end position="197"/>
    </location>
</feature>
<feature type="transmembrane region" description="Helical" evidence="5">
    <location>
        <begin position="235"/>
        <end position="254"/>
    </location>
</feature>
<evidence type="ECO:0000256" key="5">
    <source>
        <dbReference type="RuleBase" id="RU363032"/>
    </source>
</evidence>
<accession>A0A285I9W9</accession>
<dbReference type="RefSeq" id="WP_097019319.1">
    <property type="nucleotide sequence ID" value="NZ_OBDZ01000035.1"/>
</dbReference>
<dbReference type="AlphaFoldDB" id="A0A285I9W9"/>
<dbReference type="Pfam" id="PF12911">
    <property type="entry name" value="OppC_N"/>
    <property type="match status" value="1"/>
</dbReference>
<feature type="transmembrane region" description="Helical" evidence="5">
    <location>
        <begin position="41"/>
        <end position="62"/>
    </location>
</feature>
<dbReference type="PANTHER" id="PTHR43839">
    <property type="entry name" value="OPPC IN A BINDING PROTEIN-DEPENDENT TRANSPORT SYSTEM"/>
    <property type="match status" value="1"/>
</dbReference>
<evidence type="ECO:0000259" key="6">
    <source>
        <dbReference type="PROSITE" id="PS50928"/>
    </source>
</evidence>
<feature type="transmembrane region" description="Helical" evidence="5">
    <location>
        <begin position="345"/>
        <end position="365"/>
    </location>
</feature>
<keyword evidence="8" id="KW-1185">Reference proteome</keyword>
<dbReference type="PANTHER" id="PTHR43839:SF3">
    <property type="entry name" value="OLIGOPEPTIDE ABC TRANSPORTER, PERMEASE PROTEIN"/>
    <property type="match status" value="1"/>
</dbReference>
<reference evidence="8" key="1">
    <citation type="submission" date="2017-09" db="EMBL/GenBank/DDBJ databases">
        <authorList>
            <person name="Varghese N."/>
            <person name="Submissions S."/>
        </authorList>
    </citation>
    <scope>NUCLEOTIDE SEQUENCE [LARGE SCALE GENOMIC DNA]</scope>
    <source>
        <strain evidence="8">MSL47</strain>
    </source>
</reference>
<organism evidence="7 8">
    <name type="scientific">Orenia metallireducens</name>
    <dbReference type="NCBI Taxonomy" id="1413210"/>
    <lineage>
        <taxon>Bacteria</taxon>
        <taxon>Bacillati</taxon>
        <taxon>Bacillota</taxon>
        <taxon>Clostridia</taxon>
        <taxon>Halanaerobiales</taxon>
        <taxon>Halobacteroidaceae</taxon>
        <taxon>Orenia</taxon>
    </lineage>
</organism>
<dbReference type="OrthoDB" id="9797852at2"/>